<dbReference type="GO" id="GO:0003844">
    <property type="term" value="F:1,4-alpha-glucan branching enzyme activity"/>
    <property type="evidence" value="ECO:0007669"/>
    <property type="project" value="UniProtKB-UniRule"/>
</dbReference>
<dbReference type="SUPFAM" id="SSF51445">
    <property type="entry name" value="(Trans)glycosidases"/>
    <property type="match status" value="1"/>
</dbReference>
<dbReference type="AlphaFoldDB" id="A0A267MJ25"/>
<dbReference type="NCBIfam" id="TIGR01515">
    <property type="entry name" value="branching_enzym"/>
    <property type="match status" value="1"/>
</dbReference>
<dbReference type="GO" id="GO:0005829">
    <property type="term" value="C:cytosol"/>
    <property type="evidence" value="ECO:0007669"/>
    <property type="project" value="TreeGrafter"/>
</dbReference>
<organism evidence="13 14">
    <name type="scientific">Anaeromicrobium sediminis</name>
    <dbReference type="NCBI Taxonomy" id="1478221"/>
    <lineage>
        <taxon>Bacteria</taxon>
        <taxon>Bacillati</taxon>
        <taxon>Bacillota</taxon>
        <taxon>Clostridia</taxon>
        <taxon>Peptostreptococcales</taxon>
        <taxon>Thermotaleaceae</taxon>
        <taxon>Anaeromicrobium</taxon>
    </lineage>
</organism>
<dbReference type="Pfam" id="PF02922">
    <property type="entry name" value="CBM_48"/>
    <property type="match status" value="1"/>
</dbReference>
<dbReference type="PANTHER" id="PTHR43651">
    <property type="entry name" value="1,4-ALPHA-GLUCAN-BRANCHING ENZYME"/>
    <property type="match status" value="1"/>
</dbReference>
<dbReference type="CDD" id="cd11322">
    <property type="entry name" value="AmyAc_Glg_BE"/>
    <property type="match status" value="1"/>
</dbReference>
<dbReference type="HAMAP" id="MF_00685">
    <property type="entry name" value="GlgB"/>
    <property type="match status" value="1"/>
</dbReference>
<keyword evidence="9 10" id="KW-0119">Carbohydrate metabolism</keyword>
<gene>
    <name evidence="10" type="primary">glgB</name>
    <name evidence="13" type="ORF">CCE28_12920</name>
</gene>
<dbReference type="PANTHER" id="PTHR43651:SF3">
    <property type="entry name" value="1,4-ALPHA-GLUCAN-BRANCHING ENZYME"/>
    <property type="match status" value="1"/>
</dbReference>
<comment type="function">
    <text evidence="2 10">Catalyzes the formation of the alpha-1,6-glucosidic linkages in glycogen by scission of a 1,4-alpha-linked oligosaccharide from growing alpha-1,4-glucan chains and the subsequent attachment of the oligosaccharide to the alpha-1,6 position.</text>
</comment>
<sequence>MGDLFRGYLPPSSFDIHLFHEGNSFRSYKFLGAHLTEYEGIKGVSFTLWAPKAKEIRVVGDFNGWNGTGFSMKKIEDSGMWNIFISEINEGDIYKYEIYTIDGRVILKSDPYGFYSELRPNTASKVVSLDNYHWDDWNWLKNRDGSYNKPMNIYELHLSSWKKKSSDEFYKYDEIAEEIIDYVKEMAYTHIEVLPLNEHPFDGSWGYQGTGYYSITSRYGEPKDFMYFVDRCHQEGIGVILDWVPCHFCKDDHGLYRFEGFPLYEYDDPIMAENIEWGTALFDYTKPEVISFLISNAIFLFDMYHIDGLRVDAVSYMLNLDHGRKEGEFKLNKYGGKENIEAIEFLKKLNEAVFKYFPNVLMIAEESTAWPLVTGPTHLGGLGFNYKWNMGWMNDMLKYMEMDPIYRKYHHNLITFSFMYAFSENYILPLSHDEVVHGKKSLLGKMSGDYRTKFGNLRLLYSYMIGHPGKKLLFMGGEFGQFIEWDYKKELDWSLFDYPMHEKLQDFLKRLNRIYTEEKALYELDSQQEGFSWIDHQNSEESVIAFMRKGKKEKEFIIIVCNFTPVPRYNYKIGVPYEGEYIEVLNSDLEEYGGWGVNNEGIIKSYGENWHNQPYSIEVKIPPLGTLFIKMKKENDTNDDSMGSKNLLISTKL</sequence>
<dbReference type="UniPathway" id="UPA00164"/>
<dbReference type="FunFam" id="2.60.40.1180:FF:000002">
    <property type="entry name" value="1,4-alpha-glucan branching enzyme GlgB"/>
    <property type="match status" value="1"/>
</dbReference>
<dbReference type="Gene3D" id="3.20.20.80">
    <property type="entry name" value="Glycosidases"/>
    <property type="match status" value="1"/>
</dbReference>
<dbReference type="Gene3D" id="2.60.40.10">
    <property type="entry name" value="Immunoglobulins"/>
    <property type="match status" value="1"/>
</dbReference>
<keyword evidence="14" id="KW-1185">Reference proteome</keyword>
<dbReference type="InterPro" id="IPR006407">
    <property type="entry name" value="GlgB"/>
</dbReference>
<feature type="domain" description="Glycosyl hydrolase family 13 catalytic" evidence="12">
    <location>
        <begin position="155"/>
        <end position="515"/>
    </location>
</feature>
<evidence type="ECO:0000256" key="11">
    <source>
        <dbReference type="PIRSR" id="PIRSR000463-1"/>
    </source>
</evidence>
<evidence type="ECO:0000256" key="6">
    <source>
        <dbReference type="ARBA" id="ARBA00022676"/>
    </source>
</evidence>
<dbReference type="Pfam" id="PF00128">
    <property type="entry name" value="Alpha-amylase"/>
    <property type="match status" value="1"/>
</dbReference>
<evidence type="ECO:0000256" key="5">
    <source>
        <dbReference type="ARBA" id="ARBA00022600"/>
    </source>
</evidence>
<keyword evidence="5 10" id="KW-0321">Glycogen metabolism</keyword>
<feature type="active site" description="Proton donor" evidence="10 11">
    <location>
        <position position="365"/>
    </location>
</feature>
<dbReference type="FunFam" id="3.20.20.80:FF:000003">
    <property type="entry name" value="1,4-alpha-glucan branching enzyme GlgB"/>
    <property type="match status" value="1"/>
</dbReference>
<proteinExistence type="inferred from homology"/>
<evidence type="ECO:0000313" key="14">
    <source>
        <dbReference type="Proteomes" id="UP000216024"/>
    </source>
</evidence>
<dbReference type="InterPro" id="IPR017853">
    <property type="entry name" value="GH"/>
</dbReference>
<dbReference type="Pfam" id="PF02806">
    <property type="entry name" value="Alpha-amylase_C"/>
    <property type="match status" value="1"/>
</dbReference>
<dbReference type="InterPro" id="IPR006048">
    <property type="entry name" value="A-amylase/branching_C"/>
</dbReference>
<dbReference type="InterPro" id="IPR037439">
    <property type="entry name" value="Branching_enzy"/>
</dbReference>
<evidence type="ECO:0000256" key="9">
    <source>
        <dbReference type="ARBA" id="ARBA00023277"/>
    </source>
</evidence>
<dbReference type="SUPFAM" id="SSF81296">
    <property type="entry name" value="E set domains"/>
    <property type="match status" value="1"/>
</dbReference>
<reference evidence="13 14" key="1">
    <citation type="submission" date="2017-06" db="EMBL/GenBank/DDBJ databases">
        <title>Draft genome sequence of anaerobic fermentative bacterium Anaeromicrobium sediminis DY2726D isolated from West Pacific Ocean sediments.</title>
        <authorList>
            <person name="Zeng X."/>
        </authorList>
    </citation>
    <scope>NUCLEOTIDE SEQUENCE [LARGE SCALE GENOMIC DNA]</scope>
    <source>
        <strain evidence="13 14">DY2726D</strain>
    </source>
</reference>
<dbReference type="PIRSF" id="PIRSF000463">
    <property type="entry name" value="GlgB"/>
    <property type="match status" value="1"/>
</dbReference>
<feature type="active site" description="Nucleophile" evidence="10 11">
    <location>
        <position position="312"/>
    </location>
</feature>
<accession>A0A267MJ25</accession>
<dbReference type="InterPro" id="IPR013780">
    <property type="entry name" value="Glyco_hydro_b"/>
</dbReference>
<dbReference type="NCBIfam" id="NF008967">
    <property type="entry name" value="PRK12313.1"/>
    <property type="match status" value="1"/>
</dbReference>
<dbReference type="GO" id="GO:0005978">
    <property type="term" value="P:glycogen biosynthetic process"/>
    <property type="evidence" value="ECO:0007669"/>
    <property type="project" value="UniProtKB-UniRule"/>
</dbReference>
<evidence type="ECO:0000256" key="2">
    <source>
        <dbReference type="ARBA" id="ARBA00002953"/>
    </source>
</evidence>
<evidence type="ECO:0000256" key="8">
    <source>
        <dbReference type="ARBA" id="ARBA00023056"/>
    </source>
</evidence>
<keyword evidence="6 10" id="KW-0328">Glycosyltransferase</keyword>
<dbReference type="GO" id="GO:0004553">
    <property type="term" value="F:hydrolase activity, hydrolyzing O-glycosyl compounds"/>
    <property type="evidence" value="ECO:0007669"/>
    <property type="project" value="InterPro"/>
</dbReference>
<dbReference type="RefSeq" id="WP_095134147.1">
    <property type="nucleotide sequence ID" value="NZ_NIBG01000011.1"/>
</dbReference>
<dbReference type="InterPro" id="IPR044143">
    <property type="entry name" value="GlgB_N_E_set_prok"/>
</dbReference>
<name>A0A267MJ25_9FIRM</name>
<protein>
    <recommendedName>
        <fullName evidence="10">1,4-alpha-glucan branching enzyme GlgB</fullName>
        <ecNumber evidence="10">2.4.1.18</ecNumber>
    </recommendedName>
    <alternativeName>
        <fullName evidence="10">1,4-alpha-D-glucan:1,4-alpha-D-glucan 6-glucosyl-transferase</fullName>
    </alternativeName>
    <alternativeName>
        <fullName evidence="10">Alpha-(1-&gt;4)-glucan branching enzyme</fullName>
    </alternativeName>
    <alternativeName>
        <fullName evidence="10">Glycogen branching enzyme</fullName>
        <shortName evidence="10">BE</shortName>
    </alternativeName>
</protein>
<dbReference type="Proteomes" id="UP000216024">
    <property type="component" value="Unassembled WGS sequence"/>
</dbReference>
<evidence type="ECO:0000256" key="7">
    <source>
        <dbReference type="ARBA" id="ARBA00022679"/>
    </source>
</evidence>
<dbReference type="InterPro" id="IPR014756">
    <property type="entry name" value="Ig_E-set"/>
</dbReference>
<dbReference type="InterPro" id="IPR004193">
    <property type="entry name" value="Glyco_hydro_13_N"/>
</dbReference>
<dbReference type="CDD" id="cd02855">
    <property type="entry name" value="E_set_GBE_prok_N"/>
    <property type="match status" value="1"/>
</dbReference>
<evidence type="ECO:0000256" key="10">
    <source>
        <dbReference type="HAMAP-Rule" id="MF_00685"/>
    </source>
</evidence>
<dbReference type="FunFam" id="2.60.40.10:FF:000169">
    <property type="entry name" value="1,4-alpha-glucan branching enzyme GlgB"/>
    <property type="match status" value="1"/>
</dbReference>
<dbReference type="SMART" id="SM00642">
    <property type="entry name" value="Aamy"/>
    <property type="match status" value="1"/>
</dbReference>
<keyword evidence="8 10" id="KW-0320">Glycogen biosynthesis</keyword>
<evidence type="ECO:0000256" key="3">
    <source>
        <dbReference type="ARBA" id="ARBA00004964"/>
    </source>
</evidence>
<dbReference type="InterPro" id="IPR013783">
    <property type="entry name" value="Ig-like_fold"/>
</dbReference>
<dbReference type="EC" id="2.4.1.18" evidence="10"/>
<comment type="similarity">
    <text evidence="4 10">Belongs to the glycosyl hydrolase 13 family. GlgB subfamily.</text>
</comment>
<comment type="pathway">
    <text evidence="3 10">Glycan biosynthesis; glycogen biosynthesis.</text>
</comment>
<evidence type="ECO:0000256" key="4">
    <source>
        <dbReference type="ARBA" id="ARBA00009000"/>
    </source>
</evidence>
<dbReference type="SUPFAM" id="SSF51011">
    <property type="entry name" value="Glycosyl hydrolase domain"/>
    <property type="match status" value="1"/>
</dbReference>
<dbReference type="OrthoDB" id="9800174at2"/>
<keyword evidence="7 10" id="KW-0808">Transferase</keyword>
<comment type="subunit">
    <text evidence="10">Monomer.</text>
</comment>
<comment type="catalytic activity">
    <reaction evidence="1 10">
        <text>Transfers a segment of a (1-&gt;4)-alpha-D-glucan chain to a primary hydroxy group in a similar glucan chain.</text>
        <dbReference type="EC" id="2.4.1.18"/>
    </reaction>
</comment>
<evidence type="ECO:0000313" key="13">
    <source>
        <dbReference type="EMBL" id="PAB58793.1"/>
    </source>
</evidence>
<comment type="caution">
    <text evidence="13">The sequence shown here is derived from an EMBL/GenBank/DDBJ whole genome shotgun (WGS) entry which is preliminary data.</text>
</comment>
<evidence type="ECO:0000256" key="1">
    <source>
        <dbReference type="ARBA" id="ARBA00000826"/>
    </source>
</evidence>
<dbReference type="EMBL" id="NIBG01000011">
    <property type="protein sequence ID" value="PAB58793.1"/>
    <property type="molecule type" value="Genomic_DNA"/>
</dbReference>
<dbReference type="InterPro" id="IPR006047">
    <property type="entry name" value="GH13_cat_dom"/>
</dbReference>
<dbReference type="Gene3D" id="2.60.40.1180">
    <property type="entry name" value="Golgi alpha-mannosidase II"/>
    <property type="match status" value="1"/>
</dbReference>
<dbReference type="NCBIfam" id="NF003811">
    <property type="entry name" value="PRK05402.1"/>
    <property type="match status" value="1"/>
</dbReference>
<dbReference type="GO" id="GO:0043169">
    <property type="term" value="F:cation binding"/>
    <property type="evidence" value="ECO:0007669"/>
    <property type="project" value="InterPro"/>
</dbReference>
<evidence type="ECO:0000259" key="12">
    <source>
        <dbReference type="SMART" id="SM00642"/>
    </source>
</evidence>